<keyword evidence="9 10" id="KW-0472">Membrane</keyword>
<evidence type="ECO:0000256" key="4">
    <source>
        <dbReference type="ARBA" id="ARBA00022692"/>
    </source>
</evidence>
<keyword evidence="8 10" id="KW-1133">Transmembrane helix</keyword>
<evidence type="ECO:0000256" key="10">
    <source>
        <dbReference type="RuleBase" id="RU365011"/>
    </source>
</evidence>
<feature type="transmembrane region" description="Helical" evidence="10">
    <location>
        <begin position="698"/>
        <end position="721"/>
    </location>
</feature>
<evidence type="ECO:0000256" key="7">
    <source>
        <dbReference type="ARBA" id="ARBA00022927"/>
    </source>
</evidence>
<keyword evidence="5 10" id="KW-0378">Hydrolase</keyword>
<evidence type="ECO:0000256" key="3">
    <source>
        <dbReference type="ARBA" id="ARBA00022448"/>
    </source>
</evidence>
<keyword evidence="13" id="KW-1185">Reference proteome</keyword>
<dbReference type="Proteomes" id="UP001527925">
    <property type="component" value="Unassembled WGS sequence"/>
</dbReference>
<name>A0ABR4N679_9FUNG</name>
<keyword evidence="4 10" id="KW-0812">Transmembrane</keyword>
<evidence type="ECO:0000256" key="2">
    <source>
        <dbReference type="ARBA" id="ARBA00006931"/>
    </source>
</evidence>
<feature type="transmembrane region" description="Helical" evidence="10">
    <location>
        <begin position="916"/>
        <end position="936"/>
    </location>
</feature>
<dbReference type="InterPro" id="IPR012908">
    <property type="entry name" value="PGAP1-ab_dom-like"/>
</dbReference>
<accession>A0ABR4N679</accession>
<comment type="caution">
    <text evidence="12">The sequence shown here is derived from an EMBL/GenBank/DDBJ whole genome shotgun (WGS) entry which is preliminary data.</text>
</comment>
<evidence type="ECO:0000313" key="13">
    <source>
        <dbReference type="Proteomes" id="UP001527925"/>
    </source>
</evidence>
<feature type="transmembrane region" description="Helical" evidence="10">
    <location>
        <begin position="733"/>
        <end position="760"/>
    </location>
</feature>
<comment type="caution">
    <text evidence="10">Lacks conserved residue(s) required for the propagation of feature annotation.</text>
</comment>
<evidence type="ECO:0000256" key="6">
    <source>
        <dbReference type="ARBA" id="ARBA00022824"/>
    </source>
</evidence>
<dbReference type="SUPFAM" id="SSF53474">
    <property type="entry name" value="alpha/beta-Hydrolases"/>
    <property type="match status" value="1"/>
</dbReference>
<keyword evidence="3 10" id="KW-0813">Transport</keyword>
<comment type="subcellular location">
    <subcellularLocation>
        <location evidence="1">Endoplasmic reticulum membrane</location>
        <topology evidence="1">Multi-pass membrane protein</topology>
    </subcellularLocation>
</comment>
<dbReference type="EC" id="3.1.-.-" evidence="10"/>
<evidence type="ECO:0000256" key="1">
    <source>
        <dbReference type="ARBA" id="ARBA00004477"/>
    </source>
</evidence>
<comment type="similarity">
    <text evidence="2 10">Belongs to the GPI inositol-deacylase family.</text>
</comment>
<dbReference type="EMBL" id="JADGIZ020000027">
    <property type="protein sequence ID" value="KAL2915025.1"/>
    <property type="molecule type" value="Genomic_DNA"/>
</dbReference>
<protein>
    <recommendedName>
        <fullName evidence="10">GPI inositol-deacylase</fullName>
        <ecNumber evidence="10">3.1.-.-</ecNumber>
    </recommendedName>
</protein>
<keyword evidence="6 10" id="KW-0256">Endoplasmic reticulum</keyword>
<evidence type="ECO:0000259" key="11">
    <source>
        <dbReference type="Pfam" id="PF07819"/>
    </source>
</evidence>
<proteinExistence type="inferred from homology"/>
<evidence type="ECO:0000313" key="12">
    <source>
        <dbReference type="EMBL" id="KAL2915025.1"/>
    </source>
</evidence>
<feature type="transmembrane region" description="Helical" evidence="10">
    <location>
        <begin position="780"/>
        <end position="813"/>
    </location>
</feature>
<feature type="transmembrane region" description="Helical" evidence="10">
    <location>
        <begin position="858"/>
        <end position="879"/>
    </location>
</feature>
<dbReference type="InterPro" id="IPR029058">
    <property type="entry name" value="AB_hydrolase_fold"/>
</dbReference>
<dbReference type="InterPro" id="IPR039529">
    <property type="entry name" value="PGAP1/BST1"/>
</dbReference>
<evidence type="ECO:0000256" key="5">
    <source>
        <dbReference type="ARBA" id="ARBA00022801"/>
    </source>
</evidence>
<feature type="domain" description="GPI inositol-deacylase PGAP1-like alpha/beta" evidence="11">
    <location>
        <begin position="73"/>
        <end position="314"/>
    </location>
</feature>
<dbReference type="Gene3D" id="3.40.50.1820">
    <property type="entry name" value="alpha/beta hydrolase"/>
    <property type="match status" value="1"/>
</dbReference>
<dbReference type="Pfam" id="PF07819">
    <property type="entry name" value="PGAP1"/>
    <property type="match status" value="1"/>
</dbReference>
<dbReference type="PANTHER" id="PTHR15495">
    <property type="entry name" value="NEGATIVE REGULATOR OF VESICLE FORMATION-RELATED"/>
    <property type="match status" value="1"/>
</dbReference>
<dbReference type="PANTHER" id="PTHR15495:SF7">
    <property type="entry name" value="GPI INOSITOL-DEACYLASE"/>
    <property type="match status" value="1"/>
</dbReference>
<gene>
    <name evidence="12" type="ORF">HK105_205347</name>
</gene>
<comment type="function">
    <text evidence="10">Involved in inositol deacylation of GPI-anchored proteins which plays important roles in the quality control and ER-associated degradation of GPI-anchored proteins.</text>
</comment>
<evidence type="ECO:0000256" key="9">
    <source>
        <dbReference type="ARBA" id="ARBA00023136"/>
    </source>
</evidence>
<reference evidence="12 13" key="1">
    <citation type="submission" date="2023-09" db="EMBL/GenBank/DDBJ databases">
        <title>Pangenome analysis of Batrachochytrium dendrobatidis and related Chytrids.</title>
        <authorList>
            <person name="Yacoub M.N."/>
            <person name="Stajich J.E."/>
            <person name="James T.Y."/>
        </authorList>
    </citation>
    <scope>NUCLEOTIDE SEQUENCE [LARGE SCALE GENOMIC DNA]</scope>
    <source>
        <strain evidence="12 13">JEL0888</strain>
    </source>
</reference>
<keyword evidence="7 10" id="KW-0653">Protein transport</keyword>
<evidence type="ECO:0000256" key="8">
    <source>
        <dbReference type="ARBA" id="ARBA00022989"/>
    </source>
</evidence>
<sequence length="943" mass="103560">MRLALAAVATTVLPLALWALLAFRIDPKACDGNYIAPHYVPQDVRSAPRSLAARYRLVLHREQQDVPLSNDVVTGIPVLFLPGNAGSFKQVRSFGSVAQRVWRWKRSEGAVQLPLDIYAVDTNYELSAFSDSVLLRQALFAADAVKTILARYEHLPDPPRSVIIVGHSMGGFVARLITLLPVLVRQQSYGPIPDPDEMPQLPAGSIEAIITLSSPHRHPPAPITRRIVDLYERANKLWRIGHDTVADITLVSVANGRKDVVLNSALTHLDGVIDPSRGLTVYATAVPRVWATSDHEGAVWCNQMLEIVAESIYDMHRRNATRALLTPDDRMRVLEQHFRGVRPKPHVAPPSSAAADPVVLVHAGQLSLPSLADPGSNHRSYELVLDAHAPRPVMRLLTSLPARGRAFNVTVTASAPGSVDVGPGLDDADVARLMLASAGRGDGGAVDITASAARLVPAATTKPFEIMFHPLHASRDDGRPAWTLIEFDTREIPLIEKEARVRIHVHAPQPRSGAQDAFLEASFDDFRQRAVVGVSSLGLIFGARRELSTGSLASHFVIPRIRDGRLRYHMRVEPHCDGSPVFTPFVEYSVPPSYDTKFVSNITDMIVSWYSDPRRPTEPEGLHLSVYSSNACPRATLHVRVHWLGSLAGVASDYASFFPAMLVGTALMFYCNYFGGPVVAATASPRTWSFEELVEKHFWSHLQTVFFIDFGSIYVPAFLALDRATFLGPRDVINIFGLTFWFVLATGTLLVLSAVLHVLVQLVAATLAWAFRPVYSSRMHAWFGLVLMCAVGLVPLYVVHIVAWAYLFGLTVVNCHASGSRARKAADHIALVAYTTLLPFSILERVANGVSFEANSPFSAVGLLTIVQNALHLWFVLGQRTRPGTGPREEMAWLGQMPDTAVTTVLVLVYGWQYTYVAPACFSLVMAWECALRLGLLRGRRVA</sequence>
<organism evidence="12 13">
    <name type="scientific">Polyrhizophydium stewartii</name>
    <dbReference type="NCBI Taxonomy" id="2732419"/>
    <lineage>
        <taxon>Eukaryota</taxon>
        <taxon>Fungi</taxon>
        <taxon>Fungi incertae sedis</taxon>
        <taxon>Chytridiomycota</taxon>
        <taxon>Chytridiomycota incertae sedis</taxon>
        <taxon>Chytridiomycetes</taxon>
        <taxon>Rhizophydiales</taxon>
        <taxon>Rhizophydiales incertae sedis</taxon>
        <taxon>Polyrhizophydium</taxon>
    </lineage>
</organism>